<evidence type="ECO:0000313" key="4">
    <source>
        <dbReference type="EMBL" id="THG14596.1"/>
    </source>
</evidence>
<dbReference type="SMART" id="SM00367">
    <property type="entry name" value="LRR_CC"/>
    <property type="match status" value="3"/>
</dbReference>
<accession>A0A4S4EFM0</accession>
<dbReference type="InterPro" id="IPR011705">
    <property type="entry name" value="BACK"/>
</dbReference>
<proteinExistence type="predicted"/>
<feature type="domain" description="BACK" evidence="3">
    <location>
        <begin position="170"/>
        <end position="271"/>
    </location>
</feature>
<dbReference type="Gene3D" id="3.80.10.10">
    <property type="entry name" value="Ribonuclease Inhibitor"/>
    <property type="match status" value="2"/>
</dbReference>
<comment type="caution">
    <text evidence="4">The sequence shown here is derived from an EMBL/GenBank/DDBJ whole genome shotgun (WGS) entry which is preliminary data.</text>
</comment>
<dbReference type="AlphaFoldDB" id="A0A4S4EFM0"/>
<gene>
    <name evidence="4" type="ORF">TEA_014213</name>
</gene>
<dbReference type="GO" id="GO:0019005">
    <property type="term" value="C:SCF ubiquitin ligase complex"/>
    <property type="evidence" value="ECO:0007669"/>
    <property type="project" value="TreeGrafter"/>
</dbReference>
<dbReference type="Proteomes" id="UP000306102">
    <property type="component" value="Unassembled WGS sequence"/>
</dbReference>
<dbReference type="EMBL" id="SDRB02005209">
    <property type="protein sequence ID" value="THG14596.1"/>
    <property type="molecule type" value="Genomic_DNA"/>
</dbReference>
<dbReference type="STRING" id="542762.A0A4S4EFM0"/>
<dbReference type="SUPFAM" id="SSF54695">
    <property type="entry name" value="POZ domain"/>
    <property type="match status" value="1"/>
</dbReference>
<dbReference type="SUPFAM" id="SSF52047">
    <property type="entry name" value="RNI-like"/>
    <property type="match status" value="3"/>
</dbReference>
<dbReference type="InterPro" id="IPR006553">
    <property type="entry name" value="Leu-rich_rpt_Cys-con_subtyp"/>
</dbReference>
<evidence type="ECO:0000256" key="2">
    <source>
        <dbReference type="ARBA" id="ARBA00004906"/>
    </source>
</evidence>
<dbReference type="Pfam" id="PF07707">
    <property type="entry name" value="BACK"/>
    <property type="match status" value="1"/>
</dbReference>
<dbReference type="InterPro" id="IPR032675">
    <property type="entry name" value="LRR_dom_sf"/>
</dbReference>
<dbReference type="Gene3D" id="1.25.40.420">
    <property type="match status" value="1"/>
</dbReference>
<name>A0A4S4EFM0_CAMSN</name>
<dbReference type="Gene3D" id="3.30.710.10">
    <property type="entry name" value="Potassium Channel Kv1.1, Chain A"/>
    <property type="match status" value="1"/>
</dbReference>
<evidence type="ECO:0000313" key="5">
    <source>
        <dbReference type="Proteomes" id="UP000306102"/>
    </source>
</evidence>
<organism evidence="4 5">
    <name type="scientific">Camellia sinensis var. sinensis</name>
    <name type="common">China tea</name>
    <dbReference type="NCBI Taxonomy" id="542762"/>
    <lineage>
        <taxon>Eukaryota</taxon>
        <taxon>Viridiplantae</taxon>
        <taxon>Streptophyta</taxon>
        <taxon>Embryophyta</taxon>
        <taxon>Tracheophyta</taxon>
        <taxon>Spermatophyta</taxon>
        <taxon>Magnoliopsida</taxon>
        <taxon>eudicotyledons</taxon>
        <taxon>Gunneridae</taxon>
        <taxon>Pentapetalae</taxon>
        <taxon>asterids</taxon>
        <taxon>Ericales</taxon>
        <taxon>Theaceae</taxon>
        <taxon>Camellia</taxon>
    </lineage>
</organism>
<sequence length="945" mass="105438">MLKYVSCGNKVSSLMALNSDDDDDWVLLRCTDPHQTDPPESDHTEILISTADISTWDFPTILTHQFFIVKSKRSRLIQHSSYFRGLLCGTFSDSGLNCISIKWNLETFMSILKIIFDFPVDVTSNNFLLLFEGALFFGVELLLLKLKAWLIDVTSLKDLCSLQIQLDDLINIWKFGIEHASDFIPELCTSYLARNFMWATHCNSFLHIPCNLLVSCIKHPDLTVDSEWHLADAFIVWLTANTEQFESSSSTRDDCNGILKEIRISLLPLWFAAGKRRCCYFLKFANQSIEAILDLTAHSSTSMMNVLGDIGSHHLKIRLTQYTKKVDLSGCPQMKFAILLVSMLLCSHSTDPMPSKVIKQFSINLEQLDKNQWQNAWALLPTLSFEVVEEVDISNCPGLYLEAAIECFCKSFPCLRVLKAAHSLNFRMMKLCQLVQKCPLLSEVDLTVDVSPVIPSQVSVVSSSPALTSRGSTVSLEIDAYPSGASQLYMSKSLLSNITKLTLEGRVDVSDYELKNISELCASLCYLNLRGCTSVTDAGISILVLRCIKLHSLVVCDTSFGQNSILALTSGIPNLNRFRTQQTDDNNAKSLAFKLQVLHMGGCNGVDETSLSKLMSETTMLKSLCLRETQIIDSTLYSFLGSFLEMLDVSDTKVSSAALAHIISRNPGLKCLKAKGCRNLFHQKSKTEGGVFSSFKYSCREWYIELGETCNLEEIALGWGFSCFSLEALKPAITTLRAITVGLGASLGQDSLELLPTTCPLLETVILYFQVISDCVLINIMESLRHLQVLALCHCLGDISPVSFKYSVPNLRKLKLERVTPWMTNDDLVILTQNCANLIELSLLGCRLLNSEDDAIDRVHLWIHKKTSALLFYVTYSQQIISSGWPGLISIHLEDCGEVTRNGVASLFDCKAVEDIMLRHNVSLLLLPLSLCLECICDFGWITGQ</sequence>
<comment type="function">
    <text evidence="1">May act as a substrate-specific adapter of an E3 ubiquitin-protein ligase complex (CUL3-RBX1-BTB) which mediates the ubiquitination and subsequent proteasomal degradation of target proteins.</text>
</comment>
<dbReference type="GO" id="GO:0031146">
    <property type="term" value="P:SCF-dependent proteasomal ubiquitin-dependent protein catabolic process"/>
    <property type="evidence" value="ECO:0007669"/>
    <property type="project" value="TreeGrafter"/>
</dbReference>
<dbReference type="InterPro" id="IPR011333">
    <property type="entry name" value="SKP1/BTB/POZ_sf"/>
</dbReference>
<comment type="pathway">
    <text evidence="2">Protein modification; protein ubiquitination.</text>
</comment>
<evidence type="ECO:0000259" key="3">
    <source>
        <dbReference type="Pfam" id="PF07707"/>
    </source>
</evidence>
<dbReference type="PANTHER" id="PTHR13318">
    <property type="entry name" value="PARTNER OF PAIRED, ISOFORM B-RELATED"/>
    <property type="match status" value="1"/>
</dbReference>
<reference evidence="4 5" key="1">
    <citation type="journal article" date="2018" name="Proc. Natl. Acad. Sci. U.S.A.">
        <title>Draft genome sequence of Camellia sinensis var. sinensis provides insights into the evolution of the tea genome and tea quality.</title>
        <authorList>
            <person name="Wei C."/>
            <person name="Yang H."/>
            <person name="Wang S."/>
            <person name="Zhao J."/>
            <person name="Liu C."/>
            <person name="Gao L."/>
            <person name="Xia E."/>
            <person name="Lu Y."/>
            <person name="Tai Y."/>
            <person name="She G."/>
            <person name="Sun J."/>
            <person name="Cao H."/>
            <person name="Tong W."/>
            <person name="Gao Q."/>
            <person name="Li Y."/>
            <person name="Deng W."/>
            <person name="Jiang X."/>
            <person name="Wang W."/>
            <person name="Chen Q."/>
            <person name="Zhang S."/>
            <person name="Li H."/>
            <person name="Wu J."/>
            <person name="Wang P."/>
            <person name="Li P."/>
            <person name="Shi C."/>
            <person name="Zheng F."/>
            <person name="Jian J."/>
            <person name="Huang B."/>
            <person name="Shan D."/>
            <person name="Shi M."/>
            <person name="Fang C."/>
            <person name="Yue Y."/>
            <person name="Li F."/>
            <person name="Li D."/>
            <person name="Wei S."/>
            <person name="Han B."/>
            <person name="Jiang C."/>
            <person name="Yin Y."/>
            <person name="Xia T."/>
            <person name="Zhang Z."/>
            <person name="Bennetzen J.L."/>
            <person name="Zhao S."/>
            <person name="Wan X."/>
        </authorList>
    </citation>
    <scope>NUCLEOTIDE SEQUENCE [LARGE SCALE GENOMIC DNA]</scope>
    <source>
        <strain evidence="5">cv. Shuchazao</strain>
        <tissue evidence="4">Leaf</tissue>
    </source>
</reference>
<keyword evidence="5" id="KW-1185">Reference proteome</keyword>
<evidence type="ECO:0000256" key="1">
    <source>
        <dbReference type="ARBA" id="ARBA00002668"/>
    </source>
</evidence>
<protein>
    <recommendedName>
        <fullName evidence="3">BACK domain-containing protein</fullName>
    </recommendedName>
</protein>